<evidence type="ECO:0000256" key="6">
    <source>
        <dbReference type="ARBA" id="ARBA00022741"/>
    </source>
</evidence>
<dbReference type="InterPro" id="IPR036621">
    <property type="entry name" value="Anticodon-bd_dom_sf"/>
</dbReference>
<dbReference type="Proteomes" id="UP000094056">
    <property type="component" value="Unassembled WGS sequence"/>
</dbReference>
<comment type="caution">
    <text evidence="17">The sequence shown here is derived from an EMBL/GenBank/DDBJ whole genome shotgun (WGS) entry which is preliminary data.</text>
</comment>
<evidence type="ECO:0000256" key="13">
    <source>
        <dbReference type="HAMAP-Rule" id="MF_00184"/>
    </source>
</evidence>
<keyword evidence="14" id="KW-0175">Coiled coil</keyword>
<name>A0A1E3XCJ3_9BACT</name>
<dbReference type="SUPFAM" id="SSF55186">
    <property type="entry name" value="ThrRS/AlaRS common domain"/>
    <property type="match status" value="1"/>
</dbReference>
<dbReference type="AlphaFoldDB" id="A0A1E3XCJ3"/>
<dbReference type="Pfam" id="PF03129">
    <property type="entry name" value="HGTP_anticodon"/>
    <property type="match status" value="1"/>
</dbReference>
<dbReference type="EMBL" id="MAYW01000032">
    <property type="protein sequence ID" value="ODS33308.1"/>
    <property type="molecule type" value="Genomic_DNA"/>
</dbReference>
<feature type="binding site" evidence="13">
    <location>
        <position position="336"/>
    </location>
    <ligand>
        <name>Zn(2+)</name>
        <dbReference type="ChEBI" id="CHEBI:29105"/>
        <note>catalytic</note>
    </ligand>
</feature>
<dbReference type="InterPro" id="IPR012947">
    <property type="entry name" value="tRNA_SAD"/>
</dbReference>
<dbReference type="SMART" id="SM00863">
    <property type="entry name" value="tRNA_SAD"/>
    <property type="match status" value="1"/>
</dbReference>
<dbReference type="InterPro" id="IPR033728">
    <property type="entry name" value="ThrRS_core"/>
</dbReference>
<feature type="domain" description="TGS" evidence="16">
    <location>
        <begin position="1"/>
        <end position="63"/>
    </location>
</feature>
<feature type="binding site" evidence="13">
    <location>
        <position position="387"/>
    </location>
    <ligand>
        <name>Zn(2+)</name>
        <dbReference type="ChEBI" id="CHEBI:29105"/>
        <note>catalytic</note>
    </ligand>
</feature>
<dbReference type="EC" id="6.1.1.3" evidence="13"/>
<dbReference type="InterPro" id="IPR002314">
    <property type="entry name" value="aa-tRNA-synt_IIb"/>
</dbReference>
<keyword evidence="7 13" id="KW-0862">Zinc</keyword>
<protein>
    <recommendedName>
        <fullName evidence="13">Threonine--tRNA ligase</fullName>
        <ecNumber evidence="13">6.1.1.3</ecNumber>
    </recommendedName>
    <alternativeName>
        <fullName evidence="13">Threonyl-tRNA synthetase</fullName>
        <shortName evidence="13">ThrRS</shortName>
    </alternativeName>
</protein>
<keyword evidence="4 13" id="KW-0436">Ligase</keyword>
<evidence type="ECO:0000256" key="14">
    <source>
        <dbReference type="SAM" id="Coils"/>
    </source>
</evidence>
<dbReference type="InterPro" id="IPR018163">
    <property type="entry name" value="Thr/Ala-tRNA-synth_IIc_edit"/>
</dbReference>
<dbReference type="GO" id="GO:0046872">
    <property type="term" value="F:metal ion binding"/>
    <property type="evidence" value="ECO:0007669"/>
    <property type="project" value="UniProtKB-KW"/>
</dbReference>
<dbReference type="PROSITE" id="PS50862">
    <property type="entry name" value="AA_TRNA_LIGASE_II"/>
    <property type="match status" value="1"/>
</dbReference>
<dbReference type="InterPro" id="IPR045864">
    <property type="entry name" value="aa-tRNA-synth_II/BPL/LPL"/>
</dbReference>
<dbReference type="InterPro" id="IPR004154">
    <property type="entry name" value="Anticodon-bd"/>
</dbReference>
<comment type="subunit">
    <text evidence="13">Homodimer.</text>
</comment>
<evidence type="ECO:0000256" key="5">
    <source>
        <dbReference type="ARBA" id="ARBA00022723"/>
    </source>
</evidence>
<dbReference type="PRINTS" id="PR01047">
    <property type="entry name" value="TRNASYNTHTHR"/>
</dbReference>
<feature type="coiled-coil region" evidence="14">
    <location>
        <begin position="112"/>
        <end position="139"/>
    </location>
</feature>
<evidence type="ECO:0000256" key="12">
    <source>
        <dbReference type="ARBA" id="ARBA00049515"/>
    </source>
</evidence>
<feature type="domain" description="Aminoacyl-transfer RNA synthetases class-II family profile" evidence="15">
    <location>
        <begin position="274"/>
        <end position="552"/>
    </location>
</feature>
<dbReference type="InterPro" id="IPR004095">
    <property type="entry name" value="TGS"/>
</dbReference>
<dbReference type="NCBIfam" id="TIGR00418">
    <property type="entry name" value="thrS"/>
    <property type="match status" value="1"/>
</dbReference>
<evidence type="ECO:0000313" key="18">
    <source>
        <dbReference type="Proteomes" id="UP000094056"/>
    </source>
</evidence>
<keyword evidence="3 13" id="KW-0820">tRNA-binding</keyword>
<evidence type="ECO:0000259" key="16">
    <source>
        <dbReference type="PROSITE" id="PS51880"/>
    </source>
</evidence>
<evidence type="ECO:0000256" key="11">
    <source>
        <dbReference type="ARBA" id="ARBA00023146"/>
    </source>
</evidence>
<evidence type="ECO:0000256" key="7">
    <source>
        <dbReference type="ARBA" id="ARBA00022833"/>
    </source>
</evidence>
<keyword evidence="5 13" id="KW-0479">Metal-binding</keyword>
<keyword evidence="11 13" id="KW-0030">Aminoacyl-tRNA synthetase</keyword>
<dbReference type="Pfam" id="PF07973">
    <property type="entry name" value="tRNA_SAD"/>
    <property type="match status" value="1"/>
</dbReference>
<evidence type="ECO:0000256" key="4">
    <source>
        <dbReference type="ARBA" id="ARBA00022598"/>
    </source>
</evidence>
<sequence length="642" mass="73899">MAMVKVKLPDGIERKYKDKVTVRDVASDVVDKNRGSAIAGKVNSTLVDLNCSIEADTTLDLVMADSEEGLEILRHSTAHVMAQAVTHLYPNVKLGIGPSIKNGFYYDFDLDKTLSQEDLEKIEEEMRKIIEANETFKRLEEPCDIAIKRMEKLNQRYKVELIKGLEDETVSLYQQGDFVDLCKGPHVSSTKKIEVFKLLSVAGAYWRGKETNPMLQRIYGTAFTNKKDLNKYLKFLEETKKRDHRKIGVALDLYSFHENGGAGLVFWHPKGGVIRNIIETFWREEHYKRGYDIVYSPHIAKIDLWKKSGHLDFYRESMFSPIEVEGQEYMLRPMNCPFAILMYKTKVRSYRDLPLRWGELGTVYRYERSGVLHGLLRVRGFTQDDAHIFCRPDQLKDEIVGIIDLSQHMLKSFGFKEYDIELAVKGKGEDEKYIGDNEKWALAEEALRLALEQKNLEFVRMEGEAKFYGPAIDIKIKDALNRGWQGPTIQVDFNLPERFDVNYIGSDGMQHKVVMVHRTVLGAMERFLGSLIEHYAGDFPLWLAPIQVRMLPITDNHNDYAIKIKNQLSEVGIRSDCDLKNAKMGYKIREGTLEKIPYLLIIGDRELEEETVSVRSRKRGDEGSIPLSEFIVNIEREAKNKT</sequence>
<dbReference type="FunFam" id="3.30.930.10:FF:000002">
    <property type="entry name" value="Threonine--tRNA ligase"/>
    <property type="match status" value="1"/>
</dbReference>
<evidence type="ECO:0000256" key="2">
    <source>
        <dbReference type="ARBA" id="ARBA00022490"/>
    </source>
</evidence>
<dbReference type="InterPro" id="IPR012676">
    <property type="entry name" value="TGS-like"/>
</dbReference>
<evidence type="ECO:0000259" key="15">
    <source>
        <dbReference type="PROSITE" id="PS50862"/>
    </source>
</evidence>
<dbReference type="Gene3D" id="3.30.980.10">
    <property type="entry name" value="Threonyl-trna Synthetase, Chain A, domain 2"/>
    <property type="match status" value="1"/>
</dbReference>
<dbReference type="PATRIC" id="fig|1872076.5.peg.1825"/>
<comment type="cofactor">
    <cofactor evidence="13">
        <name>Zn(2+)</name>
        <dbReference type="ChEBI" id="CHEBI:29105"/>
    </cofactor>
    <text evidence="13">Binds 1 zinc ion per subunit.</text>
</comment>
<keyword evidence="2 13" id="KW-0963">Cytoplasm</keyword>
<keyword evidence="9 13" id="KW-0694">RNA-binding</keyword>
<evidence type="ECO:0000256" key="9">
    <source>
        <dbReference type="ARBA" id="ARBA00022884"/>
    </source>
</evidence>
<dbReference type="GO" id="GO:0005737">
    <property type="term" value="C:cytoplasm"/>
    <property type="evidence" value="ECO:0007669"/>
    <property type="project" value="UniProtKB-SubCell"/>
</dbReference>
<dbReference type="Gene3D" id="3.40.50.800">
    <property type="entry name" value="Anticodon-binding domain"/>
    <property type="match status" value="1"/>
</dbReference>
<dbReference type="FunFam" id="3.30.980.10:FF:000005">
    <property type="entry name" value="Threonyl-tRNA synthetase, mitochondrial"/>
    <property type="match status" value="1"/>
</dbReference>
<accession>A0A1E3XCJ3</accession>
<dbReference type="Pfam" id="PF02824">
    <property type="entry name" value="TGS"/>
    <property type="match status" value="1"/>
</dbReference>
<evidence type="ECO:0000256" key="1">
    <source>
        <dbReference type="ARBA" id="ARBA00008226"/>
    </source>
</evidence>
<dbReference type="GO" id="GO:0004829">
    <property type="term" value="F:threonine-tRNA ligase activity"/>
    <property type="evidence" value="ECO:0007669"/>
    <property type="project" value="UniProtKB-UniRule"/>
</dbReference>
<keyword evidence="10 13" id="KW-0648">Protein biosynthesis</keyword>
<dbReference type="CDD" id="cd01667">
    <property type="entry name" value="TGS_ThrRS"/>
    <property type="match status" value="1"/>
</dbReference>
<dbReference type="FunFam" id="3.40.50.800:FF:000001">
    <property type="entry name" value="Threonine--tRNA ligase"/>
    <property type="match status" value="1"/>
</dbReference>
<organism evidence="17 18">
    <name type="scientific">Candidatus Scalindua rubra</name>
    <dbReference type="NCBI Taxonomy" id="1872076"/>
    <lineage>
        <taxon>Bacteria</taxon>
        <taxon>Pseudomonadati</taxon>
        <taxon>Planctomycetota</taxon>
        <taxon>Candidatus Brocadiia</taxon>
        <taxon>Candidatus Brocadiales</taxon>
        <taxon>Candidatus Scalinduaceae</taxon>
        <taxon>Candidatus Scalindua</taxon>
    </lineage>
</organism>
<dbReference type="GO" id="GO:0005524">
    <property type="term" value="F:ATP binding"/>
    <property type="evidence" value="ECO:0007669"/>
    <property type="project" value="UniProtKB-UniRule"/>
</dbReference>
<dbReference type="PANTHER" id="PTHR11451">
    <property type="entry name" value="THREONINE-TRNA LIGASE"/>
    <property type="match status" value="1"/>
</dbReference>
<keyword evidence="8 13" id="KW-0067">ATP-binding</keyword>
<dbReference type="CDD" id="cd00771">
    <property type="entry name" value="ThrRS_core"/>
    <property type="match status" value="1"/>
</dbReference>
<comment type="subcellular location">
    <subcellularLocation>
        <location evidence="13">Cytoplasm</location>
    </subcellularLocation>
</comment>
<dbReference type="SUPFAM" id="SSF55681">
    <property type="entry name" value="Class II aaRS and biotin synthetases"/>
    <property type="match status" value="1"/>
</dbReference>
<evidence type="ECO:0000313" key="17">
    <source>
        <dbReference type="EMBL" id="ODS33308.1"/>
    </source>
</evidence>
<dbReference type="PANTHER" id="PTHR11451:SF44">
    <property type="entry name" value="THREONINE--TRNA LIGASE, CHLOROPLASTIC_MITOCHONDRIAL 2"/>
    <property type="match status" value="1"/>
</dbReference>
<dbReference type="CDD" id="cd00860">
    <property type="entry name" value="ThrRS_anticodon"/>
    <property type="match status" value="1"/>
</dbReference>
<dbReference type="SUPFAM" id="SSF81271">
    <property type="entry name" value="TGS-like"/>
    <property type="match status" value="1"/>
</dbReference>
<dbReference type="InterPro" id="IPR006195">
    <property type="entry name" value="aa-tRNA-synth_II"/>
</dbReference>
<evidence type="ECO:0000256" key="3">
    <source>
        <dbReference type="ARBA" id="ARBA00022555"/>
    </source>
</evidence>
<reference evidence="17 18" key="1">
    <citation type="submission" date="2016-07" db="EMBL/GenBank/DDBJ databases">
        <title>Draft genome of Scalindua rubra, obtained from a brine-seawater interface in the Red Sea, sheds light on salt adaptation in anammox bacteria.</title>
        <authorList>
            <person name="Speth D.R."/>
            <person name="Lagkouvardos I."/>
            <person name="Wang Y."/>
            <person name="Qian P.-Y."/>
            <person name="Dutilh B.E."/>
            <person name="Jetten M.S."/>
        </authorList>
    </citation>
    <scope>NUCLEOTIDE SEQUENCE [LARGE SCALE GENOMIC DNA]</scope>
    <source>
        <strain evidence="17">BSI-1</strain>
    </source>
</reference>
<dbReference type="Gene3D" id="3.10.20.30">
    <property type="match status" value="1"/>
</dbReference>
<keyword evidence="6 13" id="KW-0547">Nucleotide-binding</keyword>
<dbReference type="Gene3D" id="3.30.54.20">
    <property type="match status" value="1"/>
</dbReference>
<comment type="catalytic activity">
    <reaction evidence="12 13">
        <text>tRNA(Thr) + L-threonine + ATP = L-threonyl-tRNA(Thr) + AMP + diphosphate + H(+)</text>
        <dbReference type="Rhea" id="RHEA:24624"/>
        <dbReference type="Rhea" id="RHEA-COMP:9670"/>
        <dbReference type="Rhea" id="RHEA-COMP:9704"/>
        <dbReference type="ChEBI" id="CHEBI:15378"/>
        <dbReference type="ChEBI" id="CHEBI:30616"/>
        <dbReference type="ChEBI" id="CHEBI:33019"/>
        <dbReference type="ChEBI" id="CHEBI:57926"/>
        <dbReference type="ChEBI" id="CHEBI:78442"/>
        <dbReference type="ChEBI" id="CHEBI:78534"/>
        <dbReference type="ChEBI" id="CHEBI:456215"/>
        <dbReference type="EC" id="6.1.1.3"/>
    </reaction>
</comment>
<comment type="caution">
    <text evidence="13">Lacks conserved residue(s) required for the propagation of feature annotation.</text>
</comment>
<proteinExistence type="inferred from homology"/>
<gene>
    <name evidence="17" type="primary">thrS_1</name>
    <name evidence="13" type="synonym">thrS</name>
    <name evidence="17" type="ORF">SCARUB_01562</name>
</gene>
<evidence type="ECO:0000256" key="8">
    <source>
        <dbReference type="ARBA" id="ARBA00022840"/>
    </source>
</evidence>
<dbReference type="Pfam" id="PF00587">
    <property type="entry name" value="tRNA-synt_2b"/>
    <property type="match status" value="1"/>
</dbReference>
<evidence type="ECO:0000256" key="10">
    <source>
        <dbReference type="ARBA" id="ARBA00022917"/>
    </source>
</evidence>
<dbReference type="GO" id="GO:0006435">
    <property type="term" value="P:threonyl-tRNA aminoacylation"/>
    <property type="evidence" value="ECO:0007669"/>
    <property type="project" value="UniProtKB-UniRule"/>
</dbReference>
<dbReference type="GO" id="GO:0000049">
    <property type="term" value="F:tRNA binding"/>
    <property type="evidence" value="ECO:0007669"/>
    <property type="project" value="UniProtKB-KW"/>
</dbReference>
<dbReference type="InterPro" id="IPR002320">
    <property type="entry name" value="Thr-tRNA-ligase_IIa"/>
</dbReference>
<dbReference type="InterPro" id="IPR047246">
    <property type="entry name" value="ThrRS_anticodon"/>
</dbReference>
<dbReference type="SUPFAM" id="SSF52954">
    <property type="entry name" value="Class II aaRS ABD-related"/>
    <property type="match status" value="1"/>
</dbReference>
<dbReference type="InterPro" id="IPR012675">
    <property type="entry name" value="Beta-grasp_dom_sf"/>
</dbReference>
<dbReference type="HAMAP" id="MF_00184">
    <property type="entry name" value="Thr_tRNA_synth"/>
    <property type="match status" value="1"/>
</dbReference>
<feature type="binding site" evidence="13">
    <location>
        <position position="517"/>
    </location>
    <ligand>
        <name>Zn(2+)</name>
        <dbReference type="ChEBI" id="CHEBI:29105"/>
        <note>catalytic</note>
    </ligand>
</feature>
<dbReference type="PROSITE" id="PS51880">
    <property type="entry name" value="TGS"/>
    <property type="match status" value="1"/>
</dbReference>
<comment type="similarity">
    <text evidence="1 13">Belongs to the class-II aminoacyl-tRNA synthetase family.</text>
</comment>
<dbReference type="Gene3D" id="3.30.930.10">
    <property type="entry name" value="Bira Bifunctional Protein, Domain 2"/>
    <property type="match status" value="1"/>
</dbReference>